<dbReference type="AlphaFoldDB" id="A0A0C3M9U5"/>
<evidence type="ECO:0000256" key="7">
    <source>
        <dbReference type="SAM" id="MobiDB-lite"/>
    </source>
</evidence>
<sequence length="340" mass="37507">MVSMSTPTPTSTAPDPTPTGGAVGHAAQSLTGQEDKDKVASMLPRSETPGVPGDENQLSEHDLYQLAQQLKDEEANKRPLISSAEPLSALREEYTNGTGNFLEKIEWLMSQGWRGLRRTRGDGDCFYRSLAYAYVERLLFADDQDLAVASTKSILEAKLKVLEQVGFEKLAYEDFYDAFVEVIDLIVKPNQHGRKLDANGLLEFFQTPELSNSAVFFLKLVTSAQMRSEPALYEGFLMNPDTGDPMGVKEFCERFVEAAGKEADDPMISALTSALSVPVNVAYLSNAGFSDSSHKVNFVEFQSEGTGLSGAEPITLLYRPGHYDILEKRADDLETRPDRK</sequence>
<reference evidence="9 10" key="1">
    <citation type="submission" date="2014-04" db="EMBL/GenBank/DDBJ databases">
        <authorList>
            <consortium name="DOE Joint Genome Institute"/>
            <person name="Kuo A."/>
            <person name="Girlanda M."/>
            <person name="Perotto S."/>
            <person name="Kohler A."/>
            <person name="Nagy L.G."/>
            <person name="Floudas D."/>
            <person name="Copeland A."/>
            <person name="Barry K.W."/>
            <person name="Cichocki N."/>
            <person name="Veneault-Fourrey C."/>
            <person name="LaButti K."/>
            <person name="Lindquist E.A."/>
            <person name="Lipzen A."/>
            <person name="Lundell T."/>
            <person name="Morin E."/>
            <person name="Murat C."/>
            <person name="Sun H."/>
            <person name="Tunlid A."/>
            <person name="Henrissat B."/>
            <person name="Grigoriev I.V."/>
            <person name="Hibbett D.S."/>
            <person name="Martin F."/>
            <person name="Nordberg H.P."/>
            <person name="Cantor M.N."/>
            <person name="Hua S.X."/>
        </authorList>
    </citation>
    <scope>NUCLEOTIDE SEQUENCE [LARGE SCALE GENOMIC DNA]</scope>
    <source>
        <strain evidence="9 10">MUT 4182</strain>
    </source>
</reference>
<evidence type="ECO:0000256" key="6">
    <source>
        <dbReference type="ARBA" id="ARBA00022807"/>
    </source>
</evidence>
<evidence type="ECO:0000256" key="4">
    <source>
        <dbReference type="ARBA" id="ARBA00022786"/>
    </source>
</evidence>
<keyword evidence="10" id="KW-1185">Reference proteome</keyword>
<evidence type="ECO:0000313" key="10">
    <source>
        <dbReference type="Proteomes" id="UP000054248"/>
    </source>
</evidence>
<keyword evidence="6" id="KW-0788">Thiol protease</keyword>
<dbReference type="InterPro" id="IPR042467">
    <property type="entry name" value="Peptidase_C65_otubain_sub2"/>
</dbReference>
<dbReference type="PANTHER" id="PTHR12931:SF15">
    <property type="entry name" value="UBIQUITIN THIOESTERASE OTUBAIN-LIKE"/>
    <property type="match status" value="1"/>
</dbReference>
<keyword evidence="5" id="KW-0378">Hydrolase</keyword>
<name>A0A0C3M9U5_9AGAM</name>
<evidence type="ECO:0000256" key="2">
    <source>
        <dbReference type="ARBA" id="ARBA00012759"/>
    </source>
</evidence>
<dbReference type="InterPro" id="IPR003323">
    <property type="entry name" value="OTU_dom"/>
</dbReference>
<dbReference type="Gene3D" id="1.20.1300.20">
    <property type="entry name" value="Peptidase C65 Otubain, subdomain 2"/>
    <property type="match status" value="1"/>
</dbReference>
<dbReference type="Gene3D" id="3.30.200.60">
    <property type="entry name" value="Peptidase C65 Otubain, subdomain 1"/>
    <property type="match status" value="1"/>
</dbReference>
<evidence type="ECO:0000256" key="5">
    <source>
        <dbReference type="ARBA" id="ARBA00022801"/>
    </source>
</evidence>
<dbReference type="SUPFAM" id="SSF54001">
    <property type="entry name" value="Cysteine proteinases"/>
    <property type="match status" value="1"/>
</dbReference>
<accession>A0A0C3M9U5</accession>
<dbReference type="GO" id="GO:0071108">
    <property type="term" value="P:protein K48-linked deubiquitination"/>
    <property type="evidence" value="ECO:0007669"/>
    <property type="project" value="TreeGrafter"/>
</dbReference>
<dbReference type="STRING" id="1051891.A0A0C3M9U5"/>
<dbReference type="GO" id="GO:0005634">
    <property type="term" value="C:nucleus"/>
    <property type="evidence" value="ECO:0007669"/>
    <property type="project" value="TreeGrafter"/>
</dbReference>
<evidence type="ECO:0000313" key="9">
    <source>
        <dbReference type="EMBL" id="KIO30472.1"/>
    </source>
</evidence>
<reference evidence="10" key="2">
    <citation type="submission" date="2015-01" db="EMBL/GenBank/DDBJ databases">
        <title>Evolutionary Origins and Diversification of the Mycorrhizal Mutualists.</title>
        <authorList>
            <consortium name="DOE Joint Genome Institute"/>
            <consortium name="Mycorrhizal Genomics Consortium"/>
            <person name="Kohler A."/>
            <person name="Kuo A."/>
            <person name="Nagy L.G."/>
            <person name="Floudas D."/>
            <person name="Copeland A."/>
            <person name="Barry K.W."/>
            <person name="Cichocki N."/>
            <person name="Veneault-Fourrey C."/>
            <person name="LaButti K."/>
            <person name="Lindquist E.A."/>
            <person name="Lipzen A."/>
            <person name="Lundell T."/>
            <person name="Morin E."/>
            <person name="Murat C."/>
            <person name="Riley R."/>
            <person name="Ohm R."/>
            <person name="Sun H."/>
            <person name="Tunlid A."/>
            <person name="Henrissat B."/>
            <person name="Grigoriev I.V."/>
            <person name="Hibbett D.S."/>
            <person name="Martin F."/>
        </authorList>
    </citation>
    <scope>NUCLEOTIDE SEQUENCE [LARGE SCALE GENOMIC DNA]</scope>
    <source>
        <strain evidence="10">MUT 4182</strain>
    </source>
</reference>
<dbReference type="InterPro" id="IPR038765">
    <property type="entry name" value="Papain-like_cys_pep_sf"/>
</dbReference>
<dbReference type="PANTHER" id="PTHR12931">
    <property type="entry name" value="UBIQUITIN THIOLESTERASE PROTEIN OTUB"/>
    <property type="match status" value="1"/>
</dbReference>
<dbReference type="Proteomes" id="UP000054248">
    <property type="component" value="Unassembled WGS sequence"/>
</dbReference>
<gene>
    <name evidence="9" type="ORF">M407DRAFT_242212</name>
</gene>
<evidence type="ECO:0000259" key="8">
    <source>
        <dbReference type="PROSITE" id="PS50802"/>
    </source>
</evidence>
<protein>
    <recommendedName>
        <fullName evidence="2">ubiquitinyl hydrolase 1</fullName>
        <ecNumber evidence="2">3.4.19.12</ecNumber>
    </recommendedName>
</protein>
<dbReference type="GO" id="GO:0006508">
    <property type="term" value="P:proteolysis"/>
    <property type="evidence" value="ECO:0007669"/>
    <property type="project" value="UniProtKB-KW"/>
</dbReference>
<keyword evidence="3" id="KW-0645">Protease</keyword>
<organism evidence="9 10">
    <name type="scientific">Tulasnella calospora MUT 4182</name>
    <dbReference type="NCBI Taxonomy" id="1051891"/>
    <lineage>
        <taxon>Eukaryota</taxon>
        <taxon>Fungi</taxon>
        <taxon>Dikarya</taxon>
        <taxon>Basidiomycota</taxon>
        <taxon>Agaricomycotina</taxon>
        <taxon>Agaricomycetes</taxon>
        <taxon>Cantharellales</taxon>
        <taxon>Tulasnellaceae</taxon>
        <taxon>Tulasnella</taxon>
    </lineage>
</organism>
<dbReference type="GO" id="GO:0004843">
    <property type="term" value="F:cysteine-type deubiquitinase activity"/>
    <property type="evidence" value="ECO:0007669"/>
    <property type="project" value="UniProtKB-EC"/>
</dbReference>
<dbReference type="EMBL" id="KN822972">
    <property type="protein sequence ID" value="KIO30472.1"/>
    <property type="molecule type" value="Genomic_DNA"/>
</dbReference>
<dbReference type="OrthoDB" id="18915at2759"/>
<feature type="domain" description="OTU" evidence="8">
    <location>
        <begin position="114"/>
        <end position="329"/>
    </location>
</feature>
<dbReference type="GO" id="GO:0043130">
    <property type="term" value="F:ubiquitin binding"/>
    <property type="evidence" value="ECO:0007669"/>
    <property type="project" value="TreeGrafter"/>
</dbReference>
<feature type="compositionally biased region" description="Low complexity" evidence="7">
    <location>
        <begin position="1"/>
        <end position="20"/>
    </location>
</feature>
<evidence type="ECO:0000256" key="1">
    <source>
        <dbReference type="ARBA" id="ARBA00000707"/>
    </source>
</evidence>
<dbReference type="PROSITE" id="PS50802">
    <property type="entry name" value="OTU"/>
    <property type="match status" value="1"/>
</dbReference>
<dbReference type="HOGENOM" id="CLU_014832_3_3_1"/>
<feature type="region of interest" description="Disordered" evidence="7">
    <location>
        <begin position="1"/>
        <end position="57"/>
    </location>
</feature>
<evidence type="ECO:0000256" key="3">
    <source>
        <dbReference type="ARBA" id="ARBA00022670"/>
    </source>
</evidence>
<dbReference type="InterPro" id="IPR042468">
    <property type="entry name" value="Peptidase_C65_otubain_sub1"/>
</dbReference>
<keyword evidence="4" id="KW-0833">Ubl conjugation pathway</keyword>
<dbReference type="InterPro" id="IPR019400">
    <property type="entry name" value="Peptidase_C65_otubain"/>
</dbReference>
<dbReference type="Pfam" id="PF10275">
    <property type="entry name" value="Peptidase_C65"/>
    <property type="match status" value="1"/>
</dbReference>
<dbReference type="EC" id="3.4.19.12" evidence="2"/>
<proteinExistence type="predicted"/>
<dbReference type="CDD" id="cd22749">
    <property type="entry name" value="Otubain_C65"/>
    <property type="match status" value="1"/>
</dbReference>
<comment type="catalytic activity">
    <reaction evidence="1">
        <text>Thiol-dependent hydrolysis of ester, thioester, amide, peptide and isopeptide bonds formed by the C-terminal Gly of ubiquitin (a 76-residue protein attached to proteins as an intracellular targeting signal).</text>
        <dbReference type="EC" id="3.4.19.12"/>
    </reaction>
</comment>